<feature type="compositionally biased region" description="Basic and acidic residues" evidence="4">
    <location>
        <begin position="134"/>
        <end position="144"/>
    </location>
</feature>
<dbReference type="Pfam" id="PF04618">
    <property type="entry name" value="HD-ZIP_N"/>
    <property type="match status" value="1"/>
</dbReference>
<feature type="region of interest" description="Disordered" evidence="4">
    <location>
        <begin position="121"/>
        <end position="144"/>
    </location>
</feature>
<dbReference type="KEGG" id="nnu:104596542"/>
<dbReference type="PANTHER" id="PTHR45714:SF39">
    <property type="entry name" value="HOMEOBOX-LEUCINE ZIPPER PROTEIN HAT14"/>
    <property type="match status" value="1"/>
</dbReference>
<gene>
    <name evidence="7" type="primary">LOC104596542</name>
</gene>
<feature type="domain" description="HD-ZIP protein N-terminal" evidence="5">
    <location>
        <begin position="48"/>
        <end position="83"/>
    </location>
</feature>
<keyword evidence="6" id="KW-1185">Reference proteome</keyword>
<dbReference type="InterPro" id="IPR050762">
    <property type="entry name" value="HD-ZIP_Homeobox_LZ_Class_II"/>
</dbReference>
<protein>
    <submittedName>
        <fullName evidence="7">Homeobox-leucine zipper protein HOX11-like</fullName>
    </submittedName>
</protein>
<evidence type="ECO:0000313" key="7">
    <source>
        <dbReference type="RefSeq" id="XP_010256050.1"/>
    </source>
</evidence>
<feature type="compositionally biased region" description="Basic and acidic residues" evidence="4">
    <location>
        <begin position="88"/>
        <end position="103"/>
    </location>
</feature>
<dbReference type="InterPro" id="IPR006712">
    <property type="entry name" value="HD-ZIP_N"/>
</dbReference>
<dbReference type="InParanoid" id="A0A1U7ZV75"/>
<name>A0A1U7ZV75_NELNU</name>
<organism evidence="6 7">
    <name type="scientific">Nelumbo nucifera</name>
    <name type="common">Sacred lotus</name>
    <dbReference type="NCBI Taxonomy" id="4432"/>
    <lineage>
        <taxon>Eukaryota</taxon>
        <taxon>Viridiplantae</taxon>
        <taxon>Streptophyta</taxon>
        <taxon>Embryophyta</taxon>
        <taxon>Tracheophyta</taxon>
        <taxon>Spermatophyta</taxon>
        <taxon>Magnoliopsida</taxon>
        <taxon>Proteales</taxon>
        <taxon>Nelumbonaceae</taxon>
        <taxon>Nelumbo</taxon>
    </lineage>
</organism>
<dbReference type="PANTHER" id="PTHR45714">
    <property type="entry name" value="HOMEOBOX-LEUCINE ZIPPER PROTEIN HAT14"/>
    <property type="match status" value="1"/>
</dbReference>
<evidence type="ECO:0000256" key="3">
    <source>
        <dbReference type="ARBA" id="ARBA00023163"/>
    </source>
</evidence>
<dbReference type="RefSeq" id="XP_010256050.1">
    <property type="nucleotide sequence ID" value="XM_010257748.1"/>
</dbReference>
<dbReference type="Proteomes" id="UP000189703">
    <property type="component" value="Unplaced"/>
</dbReference>
<accession>A0A1U7ZV75</accession>
<feature type="region of interest" description="Disordered" evidence="4">
    <location>
        <begin position="70"/>
        <end position="107"/>
    </location>
</feature>
<keyword evidence="3" id="KW-0804">Transcription</keyword>
<feature type="compositionally biased region" description="Polar residues" evidence="4">
    <location>
        <begin position="75"/>
        <end position="85"/>
    </location>
</feature>
<dbReference type="AlphaFoldDB" id="A0A1U7ZV75"/>
<dbReference type="GeneID" id="104596542"/>
<dbReference type="eggNOG" id="KOG0483">
    <property type="taxonomic scope" value="Eukaryota"/>
</dbReference>
<evidence type="ECO:0000313" key="6">
    <source>
        <dbReference type="Proteomes" id="UP000189703"/>
    </source>
</evidence>
<evidence type="ECO:0000256" key="1">
    <source>
        <dbReference type="ARBA" id="ARBA00004123"/>
    </source>
</evidence>
<sequence>MQMKWRRRKRILPIRLFSLIFSLLVPSLVTCLLLSPTENGNSEAGSSGHLGAMARGFDINWLPAAEDVNDGAAVSSPNGTVSSGNEVEVERESSRASDKENGLTRKKLRLSKEQSAFLEETFKEHNILNPVSRNPERESGGTRW</sequence>
<keyword evidence="2" id="KW-0805">Transcription regulation</keyword>
<dbReference type="GO" id="GO:0005634">
    <property type="term" value="C:nucleus"/>
    <property type="evidence" value="ECO:0007669"/>
    <property type="project" value="UniProtKB-SubCell"/>
</dbReference>
<evidence type="ECO:0000259" key="5">
    <source>
        <dbReference type="Pfam" id="PF04618"/>
    </source>
</evidence>
<comment type="subcellular location">
    <subcellularLocation>
        <location evidence="1">Nucleus</location>
    </subcellularLocation>
</comment>
<reference evidence="7" key="1">
    <citation type="submission" date="2025-08" db="UniProtKB">
        <authorList>
            <consortium name="RefSeq"/>
        </authorList>
    </citation>
    <scope>IDENTIFICATION</scope>
</reference>
<dbReference type="OrthoDB" id="1939171at2759"/>
<proteinExistence type="predicted"/>
<evidence type="ECO:0000256" key="4">
    <source>
        <dbReference type="SAM" id="MobiDB-lite"/>
    </source>
</evidence>
<evidence type="ECO:0000256" key="2">
    <source>
        <dbReference type="ARBA" id="ARBA00023015"/>
    </source>
</evidence>